<feature type="transmembrane region" description="Helical" evidence="1">
    <location>
        <begin position="75"/>
        <end position="97"/>
    </location>
</feature>
<gene>
    <name evidence="2" type="ORF">GCM10010191_48540</name>
</gene>
<evidence type="ECO:0000313" key="2">
    <source>
        <dbReference type="EMBL" id="GAA2429428.1"/>
    </source>
</evidence>
<dbReference type="PROSITE" id="PS51257">
    <property type="entry name" value="PROKAR_LIPOPROTEIN"/>
    <property type="match status" value="1"/>
</dbReference>
<feature type="transmembrane region" description="Helical" evidence="1">
    <location>
        <begin position="27"/>
        <end position="54"/>
    </location>
</feature>
<evidence type="ECO:0000256" key="1">
    <source>
        <dbReference type="SAM" id="Phobius"/>
    </source>
</evidence>
<evidence type="ECO:0000313" key="3">
    <source>
        <dbReference type="Proteomes" id="UP001501231"/>
    </source>
</evidence>
<protein>
    <submittedName>
        <fullName evidence="2">Uncharacterized protein</fullName>
    </submittedName>
</protein>
<reference evidence="2 3" key="1">
    <citation type="journal article" date="2019" name="Int. J. Syst. Evol. Microbiol.">
        <title>The Global Catalogue of Microorganisms (GCM) 10K type strain sequencing project: providing services to taxonomists for standard genome sequencing and annotation.</title>
        <authorList>
            <consortium name="The Broad Institute Genomics Platform"/>
            <consortium name="The Broad Institute Genome Sequencing Center for Infectious Disease"/>
            <person name="Wu L."/>
            <person name="Ma J."/>
        </authorList>
    </citation>
    <scope>NUCLEOTIDE SEQUENCE [LARGE SCALE GENOMIC DNA]</scope>
    <source>
        <strain evidence="2 3">JCM 3325</strain>
    </source>
</reference>
<dbReference type="RefSeq" id="WP_344591833.1">
    <property type="nucleotide sequence ID" value="NZ_BAAARW010000019.1"/>
</dbReference>
<keyword evidence="1" id="KW-0812">Transmembrane</keyword>
<feature type="transmembrane region" description="Helical" evidence="1">
    <location>
        <begin position="109"/>
        <end position="137"/>
    </location>
</feature>
<organism evidence="2 3">
    <name type="scientific">Actinomadura vinacea</name>
    <dbReference type="NCBI Taxonomy" id="115336"/>
    <lineage>
        <taxon>Bacteria</taxon>
        <taxon>Bacillati</taxon>
        <taxon>Actinomycetota</taxon>
        <taxon>Actinomycetes</taxon>
        <taxon>Streptosporangiales</taxon>
        <taxon>Thermomonosporaceae</taxon>
        <taxon>Actinomadura</taxon>
    </lineage>
</organism>
<keyword evidence="1" id="KW-1133">Transmembrane helix</keyword>
<sequence length="149" mass="14669">MRILFLLFGGFLGLVLGCFLGGVIDGGYAVAVAGVGAAMFGGPFAIFCATHGYYGEINMGGDVLRAALISGAAKNIADAFACFLGSAIAVVVGGLIARGVGGDAGGVGGFFAGTLGIVGGFFVGAFVGGCLVGVVVLCRHVLRSRRDAN</sequence>
<proteinExistence type="predicted"/>
<dbReference type="Proteomes" id="UP001501231">
    <property type="component" value="Unassembled WGS sequence"/>
</dbReference>
<dbReference type="EMBL" id="BAAARW010000019">
    <property type="protein sequence ID" value="GAA2429428.1"/>
    <property type="molecule type" value="Genomic_DNA"/>
</dbReference>
<keyword evidence="3" id="KW-1185">Reference proteome</keyword>
<keyword evidence="1" id="KW-0472">Membrane</keyword>
<accession>A0ABN3JIU4</accession>
<name>A0ABN3JIU4_9ACTN</name>
<comment type="caution">
    <text evidence="2">The sequence shown here is derived from an EMBL/GenBank/DDBJ whole genome shotgun (WGS) entry which is preliminary data.</text>
</comment>